<evidence type="ECO:0000256" key="2">
    <source>
        <dbReference type="ARBA" id="ARBA00004651"/>
    </source>
</evidence>
<keyword evidence="13" id="KW-1185">Reference proteome</keyword>
<dbReference type="eggNOG" id="ENOG502RYH6">
    <property type="taxonomic scope" value="Eukaryota"/>
</dbReference>
<dbReference type="AlphaFoldDB" id="A0A0D3BKM3"/>
<feature type="domain" description="Zinc finger LSD1-type" evidence="11">
    <location>
        <begin position="76"/>
        <end position="100"/>
    </location>
</feature>
<dbReference type="InterPro" id="IPR006459">
    <property type="entry name" value="CASP/CASPL"/>
</dbReference>
<name>A0A0D3BKM3_BRAOL</name>
<dbReference type="GO" id="GO:0005634">
    <property type="term" value="C:nucleus"/>
    <property type="evidence" value="ECO:0007669"/>
    <property type="project" value="UniProtKB-SubCell"/>
</dbReference>
<feature type="transmembrane region" description="Helical" evidence="9">
    <location>
        <begin position="231"/>
        <end position="255"/>
    </location>
</feature>
<feature type="domain" description="Casparian strip membrane protein" evidence="10">
    <location>
        <begin position="176"/>
        <end position="330"/>
    </location>
</feature>
<comment type="caution">
    <text evidence="9">Lacks conserved residue(s) required for the propagation of feature annotation.</text>
</comment>
<dbReference type="PANTHER" id="PTHR31747:SF3">
    <property type="entry name" value="PROTEIN LSD1"/>
    <property type="match status" value="1"/>
</dbReference>
<feature type="transmembrane region" description="Helical" evidence="9">
    <location>
        <begin position="182"/>
        <end position="201"/>
    </location>
</feature>
<evidence type="ECO:0000256" key="6">
    <source>
        <dbReference type="ARBA" id="ARBA00022989"/>
    </source>
</evidence>
<dbReference type="PANTHER" id="PTHR31747">
    <property type="entry name" value="PROTEIN LSD1"/>
    <property type="match status" value="1"/>
</dbReference>
<protein>
    <recommendedName>
        <fullName evidence="9">CASP-like protein</fullName>
    </recommendedName>
</protein>
<organism evidence="12 13">
    <name type="scientific">Brassica oleracea var. oleracea</name>
    <dbReference type="NCBI Taxonomy" id="109376"/>
    <lineage>
        <taxon>Eukaryota</taxon>
        <taxon>Viridiplantae</taxon>
        <taxon>Streptophyta</taxon>
        <taxon>Embryophyta</taxon>
        <taxon>Tracheophyta</taxon>
        <taxon>Spermatophyta</taxon>
        <taxon>Magnoliopsida</taxon>
        <taxon>eudicotyledons</taxon>
        <taxon>Gunneridae</taxon>
        <taxon>Pentapetalae</taxon>
        <taxon>rosids</taxon>
        <taxon>malvids</taxon>
        <taxon>Brassicales</taxon>
        <taxon>Brassicaceae</taxon>
        <taxon>Brassiceae</taxon>
        <taxon>Brassica</taxon>
    </lineage>
</organism>
<keyword evidence="7 9" id="KW-0472">Membrane</keyword>
<dbReference type="Pfam" id="PF04535">
    <property type="entry name" value="CASP_dom"/>
    <property type="match status" value="1"/>
</dbReference>
<evidence type="ECO:0000256" key="7">
    <source>
        <dbReference type="ARBA" id="ARBA00023136"/>
    </source>
</evidence>
<evidence type="ECO:0000313" key="13">
    <source>
        <dbReference type="Proteomes" id="UP000032141"/>
    </source>
</evidence>
<evidence type="ECO:0000313" key="12">
    <source>
        <dbReference type="EnsemblPlants" id="Bo3g162210.1"/>
    </source>
</evidence>
<evidence type="ECO:0000256" key="5">
    <source>
        <dbReference type="ARBA" id="ARBA00022692"/>
    </source>
</evidence>
<dbReference type="GO" id="GO:0005886">
    <property type="term" value="C:plasma membrane"/>
    <property type="evidence" value="ECO:0007669"/>
    <property type="project" value="UniProtKB-SubCell"/>
</dbReference>
<keyword evidence="5 9" id="KW-0812">Transmembrane</keyword>
<dbReference type="Pfam" id="PF06943">
    <property type="entry name" value="zf-LSD1"/>
    <property type="match status" value="3"/>
</dbReference>
<evidence type="ECO:0000256" key="4">
    <source>
        <dbReference type="ARBA" id="ARBA00022475"/>
    </source>
</evidence>
<evidence type="ECO:0000256" key="1">
    <source>
        <dbReference type="ARBA" id="ARBA00004123"/>
    </source>
</evidence>
<evidence type="ECO:0000259" key="11">
    <source>
        <dbReference type="Pfam" id="PF06943"/>
    </source>
</evidence>
<dbReference type="NCBIfam" id="TIGR01053">
    <property type="entry name" value="LSD1"/>
    <property type="match status" value="3"/>
</dbReference>
<sequence length="360" mass="38348">MMAEMQDQLVCHGCRNTLLYPRGATNGWTWLTLYVVVVELCFMYTRGASSVRCSCCQTLNLVPAPTPSNQFAHINCGNCRTTLMYPYGASSVKCAVCQFVTNVNLMGNGRVPNMPNGAASPGTMLSTSTQSIPPSKTQTVVVENPMSVNGSGKLVSFRISCVLVEKILFAGGGTTKSWKVLLALRILALIATLAAAIVMGLNKETKTLVVATIGTVPIKATLTAKFQDTPAFVFFVIANAMVSFHNLLMIGLQIFSRKLECKGFRLLSVAILDMLNAALVSAAANGAVFIAEIGQNGNKHAKWNKVCDRFSIYCDHGRGALIAAFSGVILMLLVSAVSISRLSIYSNKPSTSTAAAVASP</sequence>
<proteinExistence type="inferred from homology"/>
<dbReference type="Proteomes" id="UP000032141">
    <property type="component" value="Chromosome C3"/>
</dbReference>
<dbReference type="InterPro" id="IPR006702">
    <property type="entry name" value="CASP_dom"/>
</dbReference>
<dbReference type="Gramene" id="Bo3g162210.1">
    <property type="protein sequence ID" value="Bo3g162210.1"/>
    <property type="gene ID" value="Bo3g162210"/>
</dbReference>
<dbReference type="InterPro" id="IPR040319">
    <property type="entry name" value="LSD1-like"/>
</dbReference>
<feature type="domain" description="Zinc finger LSD1-type" evidence="11">
    <location>
        <begin position="11"/>
        <end position="26"/>
    </location>
</feature>
<keyword evidence="4 9" id="KW-1003">Cell membrane</keyword>
<dbReference type="STRING" id="109376.A0A0D3BKM3"/>
<reference evidence="12" key="2">
    <citation type="submission" date="2015-03" db="UniProtKB">
        <authorList>
            <consortium name="EnsemblPlants"/>
        </authorList>
    </citation>
    <scope>IDENTIFICATION</scope>
</reference>
<dbReference type="EnsemblPlants" id="Bo3g162210.1">
    <property type="protein sequence ID" value="Bo3g162210.1"/>
    <property type="gene ID" value="Bo3g162210"/>
</dbReference>
<feature type="transmembrane region" description="Helical" evidence="9">
    <location>
        <begin position="267"/>
        <end position="291"/>
    </location>
</feature>
<dbReference type="HOGENOM" id="CLU_770199_0_0_1"/>
<dbReference type="NCBIfam" id="TIGR01569">
    <property type="entry name" value="A_tha_TIGR01569"/>
    <property type="match status" value="1"/>
</dbReference>
<evidence type="ECO:0000259" key="10">
    <source>
        <dbReference type="Pfam" id="PF04535"/>
    </source>
</evidence>
<dbReference type="InterPro" id="IPR005735">
    <property type="entry name" value="Znf_LSD1"/>
</dbReference>
<accession>A0A0D3BKM3</accession>
<reference evidence="12 13" key="1">
    <citation type="journal article" date="2014" name="Genome Biol.">
        <title>Transcriptome and methylome profiling reveals relics of genome dominance in the mesopolyploid Brassica oleracea.</title>
        <authorList>
            <person name="Parkin I.A."/>
            <person name="Koh C."/>
            <person name="Tang H."/>
            <person name="Robinson S.J."/>
            <person name="Kagale S."/>
            <person name="Clarke W.E."/>
            <person name="Town C.D."/>
            <person name="Nixon J."/>
            <person name="Krishnakumar V."/>
            <person name="Bidwell S.L."/>
            <person name="Denoeud F."/>
            <person name="Belcram H."/>
            <person name="Links M.G."/>
            <person name="Just J."/>
            <person name="Clarke C."/>
            <person name="Bender T."/>
            <person name="Huebert T."/>
            <person name="Mason A.S."/>
            <person name="Pires J.C."/>
            <person name="Barker G."/>
            <person name="Moore J."/>
            <person name="Walley P.G."/>
            <person name="Manoli S."/>
            <person name="Batley J."/>
            <person name="Edwards D."/>
            <person name="Nelson M.N."/>
            <person name="Wang X."/>
            <person name="Paterson A.H."/>
            <person name="King G."/>
            <person name="Bancroft I."/>
            <person name="Chalhoub B."/>
            <person name="Sharpe A.G."/>
        </authorList>
    </citation>
    <scope>NUCLEOTIDE SEQUENCE</scope>
    <source>
        <strain evidence="12 13">cv. TO1000</strain>
    </source>
</reference>
<feature type="transmembrane region" description="Helical" evidence="9">
    <location>
        <begin position="319"/>
        <end position="339"/>
    </location>
</feature>
<keyword evidence="8" id="KW-0539">Nucleus</keyword>
<evidence type="ECO:0000256" key="9">
    <source>
        <dbReference type="RuleBase" id="RU361233"/>
    </source>
</evidence>
<evidence type="ECO:0000256" key="8">
    <source>
        <dbReference type="ARBA" id="ARBA00023242"/>
    </source>
</evidence>
<feature type="domain" description="Zinc finger LSD1-type" evidence="11">
    <location>
        <begin position="43"/>
        <end position="58"/>
    </location>
</feature>
<feature type="transmembrane region" description="Helical" evidence="9">
    <location>
        <begin position="27"/>
        <end position="44"/>
    </location>
</feature>
<comment type="subunit">
    <text evidence="9">Homodimer and heterodimers.</text>
</comment>
<comment type="similarity">
    <text evidence="3 9">Belongs to the Casparian strip membrane proteins (CASP) family.</text>
</comment>
<comment type="subcellular location">
    <subcellularLocation>
        <location evidence="2 9">Cell membrane</location>
        <topology evidence="2 9">Multi-pass membrane protein</topology>
    </subcellularLocation>
    <subcellularLocation>
        <location evidence="1">Nucleus</location>
    </subcellularLocation>
</comment>
<keyword evidence="6 9" id="KW-1133">Transmembrane helix</keyword>
<evidence type="ECO:0000256" key="3">
    <source>
        <dbReference type="ARBA" id="ARBA00007651"/>
    </source>
</evidence>